<sequence>MTPYRSSYRRTLYRLSRARNEENKLCLSGRLRTRSWMEH</sequence>
<evidence type="ECO:0000313" key="2">
    <source>
        <dbReference type="Proteomes" id="UP000006738"/>
    </source>
</evidence>
<reference evidence="2" key="1">
    <citation type="submission" date="2007-02" db="EMBL/GenBank/DDBJ databases">
        <authorList>
            <person name="DeShazer D."/>
            <person name="Woods D.E."/>
            <person name="Nierman W.C."/>
        </authorList>
    </citation>
    <scope>NUCLEOTIDE SEQUENCE [LARGE SCALE GENOMIC DNA]</scope>
    <source>
        <strain evidence="2">1106a</strain>
    </source>
</reference>
<proteinExistence type="predicted"/>
<dbReference type="AlphaFoldDB" id="A3P4E0"/>
<dbReference type="KEGG" id="bpl:BURPS1106A_A1165"/>
<organism evidence="1 2">
    <name type="scientific">Burkholderia pseudomallei (strain 1106a)</name>
    <dbReference type="NCBI Taxonomy" id="357348"/>
    <lineage>
        <taxon>Bacteria</taxon>
        <taxon>Pseudomonadati</taxon>
        <taxon>Pseudomonadota</taxon>
        <taxon>Betaproteobacteria</taxon>
        <taxon>Burkholderiales</taxon>
        <taxon>Burkholderiaceae</taxon>
        <taxon>Burkholderia</taxon>
        <taxon>pseudomallei group</taxon>
    </lineage>
</organism>
<dbReference type="HOGENOM" id="CLU_3306121_0_0_4"/>
<protein>
    <submittedName>
        <fullName evidence="1">Uncharacterized protein</fullName>
    </submittedName>
</protein>
<accession>A3P4E0</accession>
<name>A3P4E0_BURP0</name>
<gene>
    <name evidence="1" type="ordered locus">BURPS1106A_A1165</name>
</gene>
<dbReference type="EMBL" id="CP000573">
    <property type="protein sequence ID" value="ABN93402.1"/>
    <property type="molecule type" value="Genomic_DNA"/>
</dbReference>
<evidence type="ECO:0000313" key="1">
    <source>
        <dbReference type="EMBL" id="ABN93402.1"/>
    </source>
</evidence>
<dbReference type="Proteomes" id="UP000006738">
    <property type="component" value="Chromosome II"/>
</dbReference>